<proteinExistence type="predicted"/>
<feature type="compositionally biased region" description="Polar residues" evidence="1">
    <location>
        <begin position="1"/>
        <end position="11"/>
    </location>
</feature>
<reference evidence="2" key="1">
    <citation type="journal article" date="2021" name="Sci. Rep.">
        <title>Diploid genomic architecture of Nitzschia inconspicua, an elite biomass production diatom.</title>
        <authorList>
            <person name="Oliver A."/>
            <person name="Podell S."/>
            <person name="Pinowska A."/>
            <person name="Traller J.C."/>
            <person name="Smith S.R."/>
            <person name="McClure R."/>
            <person name="Beliaev A."/>
            <person name="Bohutskyi P."/>
            <person name="Hill E.A."/>
            <person name="Rabines A."/>
            <person name="Zheng H."/>
            <person name="Allen L.Z."/>
            <person name="Kuo A."/>
            <person name="Grigoriev I.V."/>
            <person name="Allen A.E."/>
            <person name="Hazlebeck D."/>
            <person name="Allen E.E."/>
        </authorList>
    </citation>
    <scope>NUCLEOTIDE SEQUENCE</scope>
    <source>
        <strain evidence="2">Hildebrandi</strain>
    </source>
</reference>
<reference evidence="2" key="2">
    <citation type="submission" date="2021-04" db="EMBL/GenBank/DDBJ databases">
        <authorList>
            <person name="Podell S."/>
        </authorList>
    </citation>
    <scope>NUCLEOTIDE SEQUENCE</scope>
    <source>
        <strain evidence="2">Hildebrandi</strain>
    </source>
</reference>
<dbReference type="Proteomes" id="UP000693970">
    <property type="component" value="Unassembled WGS sequence"/>
</dbReference>
<protein>
    <submittedName>
        <fullName evidence="2">Uncharacterized protein</fullName>
    </submittedName>
</protein>
<evidence type="ECO:0000313" key="3">
    <source>
        <dbReference type="Proteomes" id="UP000693970"/>
    </source>
</evidence>
<dbReference type="EMBL" id="JAGRRH010000014">
    <property type="protein sequence ID" value="KAG7359163.1"/>
    <property type="molecule type" value="Genomic_DNA"/>
</dbReference>
<name>A0A9K3LCT6_9STRA</name>
<keyword evidence="3" id="KW-1185">Reference proteome</keyword>
<gene>
    <name evidence="2" type="ORF">IV203_015752</name>
</gene>
<evidence type="ECO:0000313" key="2">
    <source>
        <dbReference type="EMBL" id="KAG7359163.1"/>
    </source>
</evidence>
<sequence length="240" mass="25804">MSSSGKNSPVSASRCMPPTKKKKSSTTILGRLRILKVSPSKERQQEYASSDATLPNEVVVVDSLLSPSSFTVHEEIEESLETMKKVLRKPCRFTFDVVPSLSESFGDQHPTEEDEIASDVVRTSVSGLSILEDNHENSSTTCAKINSKMANVGNIGPTKLDHRSRTNSTSATSALSSSDIFCGSTGHKVVKNSASNTSFLDPQQNQPSPNTILKRSNGKEASWTSIFSFVLGSSSVGCVV</sequence>
<feature type="region of interest" description="Disordered" evidence="1">
    <location>
        <begin position="1"/>
        <end position="26"/>
    </location>
</feature>
<evidence type="ECO:0000256" key="1">
    <source>
        <dbReference type="SAM" id="MobiDB-lite"/>
    </source>
</evidence>
<accession>A0A9K3LCT6</accession>
<organism evidence="2 3">
    <name type="scientific">Nitzschia inconspicua</name>
    <dbReference type="NCBI Taxonomy" id="303405"/>
    <lineage>
        <taxon>Eukaryota</taxon>
        <taxon>Sar</taxon>
        <taxon>Stramenopiles</taxon>
        <taxon>Ochrophyta</taxon>
        <taxon>Bacillariophyta</taxon>
        <taxon>Bacillariophyceae</taxon>
        <taxon>Bacillariophycidae</taxon>
        <taxon>Bacillariales</taxon>
        <taxon>Bacillariaceae</taxon>
        <taxon>Nitzschia</taxon>
    </lineage>
</organism>
<dbReference type="AlphaFoldDB" id="A0A9K3LCT6"/>
<comment type="caution">
    <text evidence="2">The sequence shown here is derived from an EMBL/GenBank/DDBJ whole genome shotgun (WGS) entry which is preliminary data.</text>
</comment>